<dbReference type="Pfam" id="PF00512">
    <property type="entry name" value="HisKA"/>
    <property type="match status" value="1"/>
</dbReference>
<comment type="caution">
    <text evidence="15">The sequence shown here is derived from an EMBL/GenBank/DDBJ whole genome shotgun (WGS) entry which is preliminary data.</text>
</comment>
<keyword evidence="12" id="KW-1133">Transmembrane helix</keyword>
<feature type="domain" description="Histidine kinase" evidence="13">
    <location>
        <begin position="250"/>
        <end position="463"/>
    </location>
</feature>
<feature type="transmembrane region" description="Helical" evidence="12">
    <location>
        <begin position="168"/>
        <end position="188"/>
    </location>
</feature>
<comment type="catalytic activity">
    <reaction evidence="1">
        <text>ATP + protein L-histidine = ADP + protein N-phospho-L-histidine.</text>
        <dbReference type="EC" id="2.7.13.3"/>
    </reaction>
</comment>
<keyword evidence="9" id="KW-0067">ATP-binding</keyword>
<evidence type="ECO:0000256" key="6">
    <source>
        <dbReference type="ARBA" id="ARBA00022679"/>
    </source>
</evidence>
<proteinExistence type="predicted"/>
<reference evidence="15 16" key="1">
    <citation type="submission" date="2021-06" db="EMBL/GenBank/DDBJ databases">
        <title>Clostridia strains as spoilage organisms.</title>
        <authorList>
            <person name="Wambui J."/>
            <person name="Stephan R."/>
            <person name="Stevens M.J.A."/>
        </authorList>
    </citation>
    <scope>NUCLEOTIDE SEQUENCE [LARGE SCALE GENOMIC DNA]</scope>
    <source>
        <strain evidence="15 16">DSM 14204</strain>
    </source>
</reference>
<evidence type="ECO:0000256" key="1">
    <source>
        <dbReference type="ARBA" id="ARBA00000085"/>
    </source>
</evidence>
<dbReference type="PANTHER" id="PTHR45528:SF1">
    <property type="entry name" value="SENSOR HISTIDINE KINASE CPXA"/>
    <property type="match status" value="1"/>
</dbReference>
<dbReference type="PANTHER" id="PTHR45528">
    <property type="entry name" value="SENSOR HISTIDINE KINASE CPXA"/>
    <property type="match status" value="1"/>
</dbReference>
<evidence type="ECO:0000259" key="14">
    <source>
        <dbReference type="PROSITE" id="PS50885"/>
    </source>
</evidence>
<protein>
    <recommendedName>
        <fullName evidence="3">histidine kinase</fullName>
        <ecNumber evidence="3">2.7.13.3</ecNumber>
    </recommendedName>
</protein>
<keyword evidence="4" id="KW-1003">Cell membrane</keyword>
<evidence type="ECO:0000256" key="11">
    <source>
        <dbReference type="ARBA" id="ARBA00023136"/>
    </source>
</evidence>
<evidence type="ECO:0000256" key="9">
    <source>
        <dbReference type="ARBA" id="ARBA00022840"/>
    </source>
</evidence>
<evidence type="ECO:0000256" key="2">
    <source>
        <dbReference type="ARBA" id="ARBA00004651"/>
    </source>
</evidence>
<dbReference type="InterPro" id="IPR003661">
    <property type="entry name" value="HisK_dim/P_dom"/>
</dbReference>
<dbReference type="CDD" id="cd00075">
    <property type="entry name" value="HATPase"/>
    <property type="match status" value="1"/>
</dbReference>
<organism evidence="15 16">
    <name type="scientific">Clostridium frigoris</name>
    <dbReference type="NCBI Taxonomy" id="205327"/>
    <lineage>
        <taxon>Bacteria</taxon>
        <taxon>Bacillati</taxon>
        <taxon>Bacillota</taxon>
        <taxon>Clostridia</taxon>
        <taxon>Eubacteriales</taxon>
        <taxon>Clostridiaceae</taxon>
        <taxon>Clostridium</taxon>
    </lineage>
</organism>
<keyword evidence="10" id="KW-0902">Two-component regulatory system</keyword>
<evidence type="ECO:0000256" key="3">
    <source>
        <dbReference type="ARBA" id="ARBA00012438"/>
    </source>
</evidence>
<evidence type="ECO:0000256" key="7">
    <source>
        <dbReference type="ARBA" id="ARBA00022741"/>
    </source>
</evidence>
<comment type="subcellular location">
    <subcellularLocation>
        <location evidence="2">Cell membrane</location>
        <topology evidence="2">Multi-pass membrane protein</topology>
    </subcellularLocation>
</comment>
<dbReference type="InterPro" id="IPR005467">
    <property type="entry name" value="His_kinase_dom"/>
</dbReference>
<keyword evidence="16" id="KW-1185">Reference proteome</keyword>
<feature type="transmembrane region" description="Helical" evidence="12">
    <location>
        <begin position="12"/>
        <end position="32"/>
    </location>
</feature>
<dbReference type="Pfam" id="PF02518">
    <property type="entry name" value="HATPase_c"/>
    <property type="match status" value="1"/>
</dbReference>
<evidence type="ECO:0000256" key="12">
    <source>
        <dbReference type="SAM" id="Phobius"/>
    </source>
</evidence>
<evidence type="ECO:0000259" key="13">
    <source>
        <dbReference type="PROSITE" id="PS50109"/>
    </source>
</evidence>
<dbReference type="PROSITE" id="PS50885">
    <property type="entry name" value="HAMP"/>
    <property type="match status" value="1"/>
</dbReference>
<dbReference type="SMART" id="SM00387">
    <property type="entry name" value="HATPase_c"/>
    <property type="match status" value="1"/>
</dbReference>
<sequence>MKKSLRKKLSLSYIFVTMICVVLISILSNFFLNKQFKNYVIQEHERKNQIIVTAVNQQYSTNKKHNTDVIKSVGIEAIENGVFITVRDASGKTIWDAEAYDNSKCEEVKNHLTSTMETLFPNWKGIYTKDDYNIINNSKKVGVIEIGYYGPFYYNDNDILYSKTLNKILISVGIASLCIALIVGLLMAKRLSKPILNVIDTAEMISKGDYSQRIEKKSDIEEIDKLTRSINNLGKSLYEQEKLRKRLTRDVSHELRTPLTTLQSHMEALIDGIWEPTTDRLIGCHEEILRLNRLVGDLEKLNLYESENLILNKTKFKLGEVIKNIVFNFEKEILTKEIELIFYDKEIVLYADKDKVRQVIVNLISNALKYTQKSGKVEVKLFQDGLYTKVSVKDSGLGISEKDLPYVFERFYRVDKSRNKLTGGAGIGLTITKSIVEAHMGTINVESTINQGTEFIIKLPMNS</sequence>
<dbReference type="SMART" id="SM00304">
    <property type="entry name" value="HAMP"/>
    <property type="match status" value="1"/>
</dbReference>
<evidence type="ECO:0000313" key="15">
    <source>
        <dbReference type="EMBL" id="MBU3160846.1"/>
    </source>
</evidence>
<name>A0ABS6BV92_9CLOT</name>
<dbReference type="Pfam" id="PF00672">
    <property type="entry name" value="HAMP"/>
    <property type="match status" value="1"/>
</dbReference>
<keyword evidence="11 12" id="KW-0472">Membrane</keyword>
<keyword evidence="12" id="KW-0812">Transmembrane</keyword>
<feature type="domain" description="HAMP" evidence="14">
    <location>
        <begin position="189"/>
        <end position="242"/>
    </location>
</feature>
<keyword evidence="5" id="KW-0597">Phosphoprotein</keyword>
<dbReference type="InterPro" id="IPR050398">
    <property type="entry name" value="HssS/ArlS-like"/>
</dbReference>
<evidence type="ECO:0000256" key="10">
    <source>
        <dbReference type="ARBA" id="ARBA00023012"/>
    </source>
</evidence>
<dbReference type="EC" id="2.7.13.3" evidence="3"/>
<dbReference type="SMART" id="SM00388">
    <property type="entry name" value="HisKA"/>
    <property type="match status" value="1"/>
</dbReference>
<keyword evidence="7" id="KW-0547">Nucleotide-binding</keyword>
<dbReference type="RefSeq" id="WP_216150327.1">
    <property type="nucleotide sequence ID" value="NZ_JAHLDV010000037.1"/>
</dbReference>
<evidence type="ECO:0000313" key="16">
    <source>
        <dbReference type="Proteomes" id="UP000776252"/>
    </source>
</evidence>
<accession>A0ABS6BV92</accession>
<gene>
    <name evidence="15" type="ORF">KPL37_13955</name>
</gene>
<dbReference type="InterPro" id="IPR003660">
    <property type="entry name" value="HAMP_dom"/>
</dbReference>
<keyword evidence="6" id="KW-0808">Transferase</keyword>
<dbReference type="PROSITE" id="PS50109">
    <property type="entry name" value="HIS_KIN"/>
    <property type="match status" value="1"/>
</dbReference>
<dbReference type="Proteomes" id="UP000776252">
    <property type="component" value="Unassembled WGS sequence"/>
</dbReference>
<dbReference type="InterPro" id="IPR003594">
    <property type="entry name" value="HATPase_dom"/>
</dbReference>
<keyword evidence="8" id="KW-0418">Kinase</keyword>
<dbReference type="CDD" id="cd00082">
    <property type="entry name" value="HisKA"/>
    <property type="match status" value="1"/>
</dbReference>
<evidence type="ECO:0000256" key="4">
    <source>
        <dbReference type="ARBA" id="ARBA00022475"/>
    </source>
</evidence>
<evidence type="ECO:0000256" key="8">
    <source>
        <dbReference type="ARBA" id="ARBA00022777"/>
    </source>
</evidence>
<dbReference type="CDD" id="cd06225">
    <property type="entry name" value="HAMP"/>
    <property type="match status" value="1"/>
</dbReference>
<evidence type="ECO:0000256" key="5">
    <source>
        <dbReference type="ARBA" id="ARBA00022553"/>
    </source>
</evidence>
<dbReference type="EMBL" id="JAHLDV010000037">
    <property type="protein sequence ID" value="MBU3160846.1"/>
    <property type="molecule type" value="Genomic_DNA"/>
</dbReference>